<comment type="caution">
    <text evidence="2">The sequence shown here is derived from an EMBL/GenBank/DDBJ whole genome shotgun (WGS) entry which is preliminary data.</text>
</comment>
<reference evidence="2" key="1">
    <citation type="submission" date="2023-07" db="EMBL/GenBank/DDBJ databases">
        <title>A chromosome-level genome assembly of Lolium multiflorum.</title>
        <authorList>
            <person name="Chen Y."/>
            <person name="Copetti D."/>
            <person name="Kolliker R."/>
            <person name="Studer B."/>
        </authorList>
    </citation>
    <scope>NUCLEOTIDE SEQUENCE</scope>
    <source>
        <strain evidence="2">02402/16</strain>
        <tissue evidence="2">Leaf</tissue>
    </source>
</reference>
<feature type="region of interest" description="Disordered" evidence="1">
    <location>
        <begin position="84"/>
        <end position="119"/>
    </location>
</feature>
<feature type="region of interest" description="Disordered" evidence="1">
    <location>
        <begin position="1"/>
        <end position="23"/>
    </location>
</feature>
<dbReference type="EMBL" id="JAUUTY010000003">
    <property type="protein sequence ID" value="KAK1663745.1"/>
    <property type="molecule type" value="Genomic_DNA"/>
</dbReference>
<evidence type="ECO:0000256" key="1">
    <source>
        <dbReference type="SAM" id="MobiDB-lite"/>
    </source>
</evidence>
<dbReference type="AlphaFoldDB" id="A0AAD8WL06"/>
<feature type="region of interest" description="Disordered" evidence="1">
    <location>
        <begin position="139"/>
        <end position="165"/>
    </location>
</feature>
<protein>
    <submittedName>
        <fullName evidence="2">Uncharacterized protein</fullName>
    </submittedName>
</protein>
<accession>A0AAD8WL06</accession>
<feature type="compositionally biased region" description="Basic and acidic residues" evidence="1">
    <location>
        <begin position="143"/>
        <end position="152"/>
    </location>
</feature>
<dbReference type="Proteomes" id="UP001231189">
    <property type="component" value="Unassembled WGS sequence"/>
</dbReference>
<sequence>MGRPGCASPWRETAESNGLGGPAGPVAMHGQACMRRLDCDPTVGVVFFRAAHEISDAVNWTTMGRFGGSPWGDEAWTAMCGRKRGSRRLPQAPSPSGRSSRAWTGSGENSAAGAESDILRPRRRSGALLAIPRAGFGLRRHASRSEQGKRGGEGPGDGDDVLAGMQSDGRRANELPRDDDVSSVEDVHAELQVVSVVQRWDSAMPSDGSRRRLSDGGGESVGGGVVLCRAGYPHECARELSVDVLGVVDDEGELRHGFDGDGLLQRYYTKMGIGQKRRSARKNGETERERER</sequence>
<feature type="compositionally biased region" description="Polar residues" evidence="1">
    <location>
        <begin position="94"/>
        <end position="109"/>
    </location>
</feature>
<organism evidence="2 3">
    <name type="scientific">Lolium multiflorum</name>
    <name type="common">Italian ryegrass</name>
    <name type="synonym">Lolium perenne subsp. multiflorum</name>
    <dbReference type="NCBI Taxonomy" id="4521"/>
    <lineage>
        <taxon>Eukaryota</taxon>
        <taxon>Viridiplantae</taxon>
        <taxon>Streptophyta</taxon>
        <taxon>Embryophyta</taxon>
        <taxon>Tracheophyta</taxon>
        <taxon>Spermatophyta</taxon>
        <taxon>Magnoliopsida</taxon>
        <taxon>Liliopsida</taxon>
        <taxon>Poales</taxon>
        <taxon>Poaceae</taxon>
        <taxon>BOP clade</taxon>
        <taxon>Pooideae</taxon>
        <taxon>Poodae</taxon>
        <taxon>Poeae</taxon>
        <taxon>Poeae Chloroplast Group 2 (Poeae type)</taxon>
        <taxon>Loliodinae</taxon>
        <taxon>Loliinae</taxon>
        <taxon>Lolium</taxon>
    </lineage>
</organism>
<proteinExistence type="predicted"/>
<evidence type="ECO:0000313" key="3">
    <source>
        <dbReference type="Proteomes" id="UP001231189"/>
    </source>
</evidence>
<keyword evidence="3" id="KW-1185">Reference proteome</keyword>
<gene>
    <name evidence="2" type="ORF">QYE76_051904</name>
</gene>
<name>A0AAD8WL06_LOLMU</name>
<evidence type="ECO:0000313" key="2">
    <source>
        <dbReference type="EMBL" id="KAK1663745.1"/>
    </source>
</evidence>